<dbReference type="InterPro" id="IPR035513">
    <property type="entry name" value="Invertase/methylesterase_inhib"/>
</dbReference>
<dbReference type="InterPro" id="IPR006501">
    <property type="entry name" value="Pectinesterase_inhib_dom"/>
</dbReference>
<evidence type="ECO:0000256" key="2">
    <source>
        <dbReference type="ARBA" id="ARBA00006027"/>
    </source>
</evidence>
<dbReference type="GO" id="GO:0030599">
    <property type="term" value="F:pectinesterase activity"/>
    <property type="evidence" value="ECO:0007669"/>
    <property type="project" value="UniProtKB-UniRule"/>
</dbReference>
<dbReference type="InterPro" id="IPR011050">
    <property type="entry name" value="Pectin_lyase_fold/virulence"/>
</dbReference>
<evidence type="ECO:0000256" key="7">
    <source>
        <dbReference type="ARBA" id="ARBA00023157"/>
    </source>
</evidence>
<proteinExistence type="inferred from homology"/>
<dbReference type="InterPro" id="IPR033131">
    <property type="entry name" value="Pectinesterase_Asp_AS"/>
</dbReference>
<dbReference type="SUPFAM" id="SSF51126">
    <property type="entry name" value="Pectin lyase-like"/>
    <property type="match status" value="1"/>
</dbReference>
<evidence type="ECO:0000313" key="15">
    <source>
        <dbReference type="EMBL" id="PWA64970.1"/>
    </source>
</evidence>
<organism evidence="15 16">
    <name type="scientific">Artemisia annua</name>
    <name type="common">Sweet wormwood</name>
    <dbReference type="NCBI Taxonomy" id="35608"/>
    <lineage>
        <taxon>Eukaryota</taxon>
        <taxon>Viridiplantae</taxon>
        <taxon>Streptophyta</taxon>
        <taxon>Embryophyta</taxon>
        <taxon>Tracheophyta</taxon>
        <taxon>Spermatophyta</taxon>
        <taxon>Magnoliopsida</taxon>
        <taxon>eudicotyledons</taxon>
        <taxon>Gunneridae</taxon>
        <taxon>Pentapetalae</taxon>
        <taxon>asterids</taxon>
        <taxon>campanulids</taxon>
        <taxon>Asterales</taxon>
        <taxon>Asteraceae</taxon>
        <taxon>Asteroideae</taxon>
        <taxon>Anthemideae</taxon>
        <taxon>Artemisiinae</taxon>
        <taxon>Artemisia</taxon>
    </lineage>
</organism>
<keyword evidence="9" id="KW-0961">Cell wall biogenesis/degradation</keyword>
<name>A0A2U1MUQ3_ARTAN</name>
<keyword evidence="7" id="KW-1015">Disulfide bond</keyword>
<evidence type="ECO:0000256" key="9">
    <source>
        <dbReference type="ARBA" id="ARBA00023316"/>
    </source>
</evidence>
<dbReference type="Pfam" id="PF01095">
    <property type="entry name" value="Pectinesterase"/>
    <property type="match status" value="1"/>
</dbReference>
<dbReference type="InterPro" id="IPR012334">
    <property type="entry name" value="Pectin_lyas_fold"/>
</dbReference>
<dbReference type="UniPathway" id="UPA00545">
    <property type="reaction ID" value="UER00823"/>
</dbReference>
<evidence type="ECO:0000256" key="3">
    <source>
        <dbReference type="ARBA" id="ARBA00007786"/>
    </source>
</evidence>
<dbReference type="GO" id="GO:0042545">
    <property type="term" value="P:cell wall modification"/>
    <property type="evidence" value="ECO:0007669"/>
    <property type="project" value="UniProtKB-UniRule"/>
</dbReference>
<dbReference type="OrthoDB" id="2019149at2759"/>
<evidence type="ECO:0000256" key="4">
    <source>
        <dbReference type="ARBA" id="ARBA00013229"/>
    </source>
</evidence>
<evidence type="ECO:0000313" key="16">
    <source>
        <dbReference type="Proteomes" id="UP000245207"/>
    </source>
</evidence>
<evidence type="ECO:0000256" key="1">
    <source>
        <dbReference type="ARBA" id="ARBA00005184"/>
    </source>
</evidence>
<evidence type="ECO:0000256" key="5">
    <source>
        <dbReference type="ARBA" id="ARBA00022801"/>
    </source>
</evidence>
<reference evidence="15 16" key="1">
    <citation type="journal article" date="2018" name="Mol. Plant">
        <title>The genome of Artemisia annua provides insight into the evolution of Asteraceae family and artemisinin biosynthesis.</title>
        <authorList>
            <person name="Shen Q."/>
            <person name="Zhang L."/>
            <person name="Liao Z."/>
            <person name="Wang S."/>
            <person name="Yan T."/>
            <person name="Shi P."/>
            <person name="Liu M."/>
            <person name="Fu X."/>
            <person name="Pan Q."/>
            <person name="Wang Y."/>
            <person name="Lv Z."/>
            <person name="Lu X."/>
            <person name="Zhang F."/>
            <person name="Jiang W."/>
            <person name="Ma Y."/>
            <person name="Chen M."/>
            <person name="Hao X."/>
            <person name="Li L."/>
            <person name="Tang Y."/>
            <person name="Lv G."/>
            <person name="Zhou Y."/>
            <person name="Sun X."/>
            <person name="Brodelius P.E."/>
            <person name="Rose J.K.C."/>
            <person name="Tang K."/>
        </authorList>
    </citation>
    <scope>NUCLEOTIDE SEQUENCE [LARGE SCALE GENOMIC DNA]</scope>
    <source>
        <strain evidence="16">cv. Huhao1</strain>
        <tissue evidence="15">Leaf</tissue>
    </source>
</reference>
<comment type="pathway">
    <text evidence="1 13">Glycan metabolism; pectin degradation; 2-dehydro-3-deoxy-D-gluconate from pectin: step 1/5.</text>
</comment>
<dbReference type="NCBIfam" id="TIGR01614">
    <property type="entry name" value="PME_inhib"/>
    <property type="match status" value="1"/>
</dbReference>
<evidence type="ECO:0000256" key="8">
    <source>
        <dbReference type="ARBA" id="ARBA00023180"/>
    </source>
</evidence>
<dbReference type="Proteomes" id="UP000245207">
    <property type="component" value="Unassembled WGS sequence"/>
</dbReference>
<dbReference type="SUPFAM" id="SSF101148">
    <property type="entry name" value="Plant invertase/pectin methylesterase inhibitor"/>
    <property type="match status" value="1"/>
</dbReference>
<dbReference type="PANTHER" id="PTHR31707">
    <property type="entry name" value="PECTINESTERASE"/>
    <property type="match status" value="1"/>
</dbReference>
<dbReference type="AlphaFoldDB" id="A0A2U1MUQ3"/>
<comment type="similarity">
    <text evidence="2">In the N-terminal section; belongs to the PMEI family.</text>
</comment>
<dbReference type="FunFam" id="2.160.20.10:FF:000001">
    <property type="entry name" value="Pectinesterase"/>
    <property type="match status" value="1"/>
</dbReference>
<evidence type="ECO:0000256" key="10">
    <source>
        <dbReference type="ARBA" id="ARBA00047928"/>
    </source>
</evidence>
<accession>A0A2U1MUQ3</accession>
<feature type="domain" description="Pectinesterase inhibitor" evidence="14">
    <location>
        <begin position="46"/>
        <end position="197"/>
    </location>
</feature>
<evidence type="ECO:0000256" key="12">
    <source>
        <dbReference type="PROSITE-ProRule" id="PRU10040"/>
    </source>
</evidence>
<keyword evidence="16" id="KW-1185">Reference proteome</keyword>
<keyword evidence="8" id="KW-0325">Glycoprotein</keyword>
<dbReference type="SMART" id="SM00856">
    <property type="entry name" value="PMEI"/>
    <property type="match status" value="1"/>
</dbReference>
<dbReference type="EMBL" id="PKPP01004315">
    <property type="protein sequence ID" value="PWA64970.1"/>
    <property type="molecule type" value="Genomic_DNA"/>
</dbReference>
<feature type="active site" evidence="12">
    <location>
        <position position="396"/>
    </location>
</feature>
<evidence type="ECO:0000259" key="14">
    <source>
        <dbReference type="SMART" id="SM00856"/>
    </source>
</evidence>
<dbReference type="Gene3D" id="1.20.140.40">
    <property type="entry name" value="Invertase/pectin methylesterase inhibitor family protein"/>
    <property type="match status" value="1"/>
</dbReference>
<keyword evidence="5 13" id="KW-0378">Hydrolase</keyword>
<evidence type="ECO:0000256" key="13">
    <source>
        <dbReference type="RuleBase" id="RU000589"/>
    </source>
</evidence>
<keyword evidence="6 13" id="KW-0063">Aspartyl esterase</keyword>
<comment type="similarity">
    <text evidence="3">In the C-terminal section; belongs to the pectinesterase family.</text>
</comment>
<comment type="catalytic activity">
    <reaction evidence="10 13">
        <text>[(1-&gt;4)-alpha-D-galacturonosyl methyl ester](n) + n H2O = [(1-&gt;4)-alpha-D-galacturonosyl](n) + n methanol + n H(+)</text>
        <dbReference type="Rhea" id="RHEA:22380"/>
        <dbReference type="Rhea" id="RHEA-COMP:14570"/>
        <dbReference type="Rhea" id="RHEA-COMP:14573"/>
        <dbReference type="ChEBI" id="CHEBI:15377"/>
        <dbReference type="ChEBI" id="CHEBI:15378"/>
        <dbReference type="ChEBI" id="CHEBI:17790"/>
        <dbReference type="ChEBI" id="CHEBI:140522"/>
        <dbReference type="ChEBI" id="CHEBI:140523"/>
        <dbReference type="EC" id="3.1.1.11"/>
    </reaction>
</comment>
<dbReference type="CDD" id="cd15798">
    <property type="entry name" value="PMEI-like_3"/>
    <property type="match status" value="1"/>
</dbReference>
<dbReference type="GO" id="GO:0004857">
    <property type="term" value="F:enzyme inhibitor activity"/>
    <property type="evidence" value="ECO:0007669"/>
    <property type="project" value="InterPro"/>
</dbReference>
<protein>
    <recommendedName>
        <fullName evidence="4 13">Pectinesterase</fullName>
        <ecNumber evidence="4 13">3.1.1.11</ecNumber>
    </recommendedName>
</protein>
<comment type="function">
    <text evidence="11">Acts in the modification of cell walls via demethylesterification of cell wall pectin.</text>
</comment>
<dbReference type="PROSITE" id="PS00503">
    <property type="entry name" value="PECTINESTERASE_2"/>
    <property type="match status" value="1"/>
</dbReference>
<dbReference type="InterPro" id="IPR000070">
    <property type="entry name" value="Pectinesterase_cat"/>
</dbReference>
<evidence type="ECO:0000256" key="11">
    <source>
        <dbReference type="ARBA" id="ARBA00057335"/>
    </source>
</evidence>
<dbReference type="GO" id="GO:0045490">
    <property type="term" value="P:pectin catabolic process"/>
    <property type="evidence" value="ECO:0007669"/>
    <property type="project" value="UniProtKB-UniRule"/>
</dbReference>
<comment type="caution">
    <text evidence="15">The sequence shown here is derived from an EMBL/GenBank/DDBJ whole genome shotgun (WGS) entry which is preliminary data.</text>
</comment>
<evidence type="ECO:0000256" key="6">
    <source>
        <dbReference type="ARBA" id="ARBA00023085"/>
    </source>
</evidence>
<dbReference type="EC" id="3.1.1.11" evidence="4 13"/>
<dbReference type="FunFam" id="1.20.140.40:FF:000001">
    <property type="entry name" value="Pectinesterase"/>
    <property type="match status" value="1"/>
</dbReference>
<dbReference type="STRING" id="35608.A0A2U1MUQ3"/>
<dbReference type="Gene3D" id="2.160.20.10">
    <property type="entry name" value="Single-stranded right-handed beta-helix, Pectin lyase-like"/>
    <property type="match status" value="1"/>
</dbReference>
<gene>
    <name evidence="15" type="ORF">CTI12_AA340030</name>
</gene>
<dbReference type="Pfam" id="PF04043">
    <property type="entry name" value="PMEI"/>
    <property type="match status" value="1"/>
</dbReference>
<sequence length="560" mass="61656">MVDVRNKFTLIGIGVVLLAATVMAAVICAKTFNGAPKPGPDGYITTTNKAVDSLCQHTDYKTSCQKSLAGANNTDDPRELVKMAFNSAIKEVQIAIDNSSTLDEVAKDPRASKALDQCKEVLNTSIDDLKRSMQKLDSFDIGKMEEYVGDLKIWLSGSLTYQETCREGFKNTTGEAGEKMNKLLSLGWKLTSNALAMINGVGEIFGEVQLAGISRRLLDKGPNDDVWWARGDKRLLITVDPKTLKPNAVVAQDGSGAFKTIMEAVKTVPIKNTQPFVILIKQGIYKEYVEIPRRVNNIVFIGEGPTKTRITGNVNFNDGITTYKTATMAVNGDGFMAKDIGFENTAGPAKHQAVALRVSGDMAIFHNCAMDGYQDTLYAHSYRQFYRQCTVRGTIDFVFGDAAAIFQDCKMIVRKPLDNQACMVTAQGRKDRNSKGVLVLEGCTITAEPDYMATNPMPKSYLGRPWKEYSRTIIMQSFIDRNIVPEGWSPWAGNFGLDTCYYGEFNNKGPGANTAQRVTWKGIKKISPQEADSWTPGKYVLGDLWIKASGVPYDPGMMKV</sequence>